<dbReference type="SUPFAM" id="SSF102114">
    <property type="entry name" value="Radical SAM enzymes"/>
    <property type="match status" value="1"/>
</dbReference>
<dbReference type="SFLD" id="SFLDG01062">
    <property type="entry name" value="methyltransferase_(Class_A)"/>
    <property type="match status" value="1"/>
</dbReference>
<evidence type="ECO:0000256" key="10">
    <source>
        <dbReference type="ARBA" id="ARBA00023004"/>
    </source>
</evidence>
<evidence type="ECO:0000256" key="11">
    <source>
        <dbReference type="ARBA" id="ARBA00023014"/>
    </source>
</evidence>
<dbReference type="InterPro" id="IPR007197">
    <property type="entry name" value="rSAM"/>
</dbReference>
<dbReference type="CDD" id="cd01335">
    <property type="entry name" value="Radical_SAM"/>
    <property type="match status" value="1"/>
</dbReference>
<dbReference type="InterPro" id="IPR058240">
    <property type="entry name" value="rSAM_sf"/>
</dbReference>
<feature type="binding site" evidence="12">
    <location>
        <position position="134"/>
    </location>
    <ligand>
        <name>[4Fe-4S] cluster</name>
        <dbReference type="ChEBI" id="CHEBI:49883"/>
        <note>4Fe-4S-S-AdoMet</note>
    </ligand>
</feature>
<feature type="domain" description="Radical SAM core" evidence="13">
    <location>
        <begin position="113"/>
        <end position="346"/>
    </location>
</feature>
<evidence type="ECO:0000256" key="3">
    <source>
        <dbReference type="ARBA" id="ARBA00022490"/>
    </source>
</evidence>
<dbReference type="PANTHER" id="PTHR30544:SF5">
    <property type="entry name" value="RADICAL SAM CORE DOMAIN-CONTAINING PROTEIN"/>
    <property type="match status" value="1"/>
</dbReference>
<keyword evidence="10 12" id="KW-0408">Iron</keyword>
<dbReference type="InterPro" id="IPR040072">
    <property type="entry name" value="Methyltransferase_A"/>
</dbReference>
<dbReference type="Pfam" id="PF04055">
    <property type="entry name" value="Radical_SAM"/>
    <property type="match status" value="1"/>
</dbReference>
<dbReference type="RefSeq" id="WP_075818950.1">
    <property type="nucleotide sequence ID" value="NZ_CAJUTZ010000032.1"/>
</dbReference>
<keyword evidence="5 12" id="KW-0489">Methyltransferase</keyword>
<keyword evidence="2 12" id="KW-0004">4Fe-4S</keyword>
<feature type="binding site" evidence="12">
    <location>
        <position position="131"/>
    </location>
    <ligand>
        <name>[4Fe-4S] cluster</name>
        <dbReference type="ChEBI" id="CHEBI:49883"/>
        <note>4Fe-4S-S-AdoMet</note>
    </ligand>
</feature>
<evidence type="ECO:0000256" key="7">
    <source>
        <dbReference type="ARBA" id="ARBA00022691"/>
    </source>
</evidence>
<dbReference type="PROSITE" id="PS51918">
    <property type="entry name" value="RADICAL_SAM"/>
    <property type="match status" value="1"/>
</dbReference>
<evidence type="ECO:0000256" key="12">
    <source>
        <dbReference type="HAMAP-Rule" id="MF_01849"/>
    </source>
</evidence>
<dbReference type="SFLD" id="SFLDF00275">
    <property type="entry name" value="adenosine_C2_methyltransferase"/>
    <property type="match status" value="1"/>
</dbReference>
<dbReference type="PANTHER" id="PTHR30544">
    <property type="entry name" value="23S RRNA METHYLTRANSFERASE"/>
    <property type="match status" value="1"/>
</dbReference>
<comment type="subcellular location">
    <subcellularLocation>
        <location evidence="1 12">Cytoplasm</location>
    </subcellularLocation>
</comment>
<dbReference type="GO" id="GO:0002935">
    <property type="term" value="F:tRNA (adenine(37)-C2)-methyltransferase activity"/>
    <property type="evidence" value="ECO:0007669"/>
    <property type="project" value="UniProtKB-UniRule"/>
</dbReference>
<dbReference type="GO" id="GO:0019843">
    <property type="term" value="F:rRNA binding"/>
    <property type="evidence" value="ECO:0007669"/>
    <property type="project" value="UniProtKB-UniRule"/>
</dbReference>
<dbReference type="GO" id="GO:0046872">
    <property type="term" value="F:metal ion binding"/>
    <property type="evidence" value="ECO:0007669"/>
    <property type="project" value="UniProtKB-KW"/>
</dbReference>
<dbReference type="InterPro" id="IPR027492">
    <property type="entry name" value="RNA_MTrfase_RlmN"/>
</dbReference>
<keyword evidence="12" id="KW-1015">Disulfide bond</keyword>
<comment type="function">
    <text evidence="12">Specifically methylates position 2 of adenine 2503 in 23S rRNA and position 2 of adenine 37 in tRNAs.</text>
</comment>
<keyword evidence="3 12" id="KW-0963">Cytoplasm</keyword>
<dbReference type="InterPro" id="IPR048641">
    <property type="entry name" value="RlmN_N"/>
</dbReference>
<feature type="binding site" evidence="12">
    <location>
        <position position="209"/>
    </location>
    <ligand>
        <name>S-adenosyl-L-methionine</name>
        <dbReference type="ChEBI" id="CHEBI:59789"/>
    </ligand>
</feature>
<reference evidence="14 15" key="1">
    <citation type="submission" date="2016-11" db="EMBL/GenBank/DDBJ databases">
        <title>Description of two novel members of the family Erysipelotrichaceae: Ileibacterium lipovorans gen. nov., sp. nov. and Dubosiella newyorkensis, gen. nov., sp. nov.</title>
        <authorList>
            <person name="Cox L.M."/>
            <person name="Sohn J."/>
            <person name="Tyrrell K.L."/>
            <person name="Citron D.M."/>
            <person name="Lawson P.A."/>
            <person name="Patel N.B."/>
            <person name="Iizumi T."/>
            <person name="Perez-Perez G.I."/>
            <person name="Goldstein E.J."/>
            <person name="Blaser M.J."/>
        </authorList>
    </citation>
    <scope>NUCLEOTIDE SEQUENCE [LARGE SCALE GENOMIC DNA]</scope>
    <source>
        <strain evidence="14 15">NYU-BL-A3</strain>
    </source>
</reference>
<evidence type="ECO:0000256" key="8">
    <source>
        <dbReference type="ARBA" id="ARBA00022694"/>
    </source>
</evidence>
<evidence type="ECO:0000256" key="6">
    <source>
        <dbReference type="ARBA" id="ARBA00022679"/>
    </source>
</evidence>
<evidence type="ECO:0000313" key="15">
    <source>
        <dbReference type="Proteomes" id="UP000186341"/>
    </source>
</evidence>
<dbReference type="GO" id="GO:0030488">
    <property type="term" value="P:tRNA methylation"/>
    <property type="evidence" value="ECO:0007669"/>
    <property type="project" value="UniProtKB-UniRule"/>
</dbReference>
<comment type="miscellaneous">
    <text evidence="12">Reaction proceeds by a ping-pong mechanism involving intermediate methylation of a conserved cysteine residue.</text>
</comment>
<sequence>MEKNPVSLLEHPEQSLRKKSIYDMTYEQMEDWAVSKGWKKFRIQQIYNWLYKSRVDSFEEMTNLSKETRKALSEEFEFTPLELVRQQIAKDGTRKFLFRTEDGALLESVMMVFDYGNSVCVSSQVGCNMGCAFCASGLTKKSRNLKASEMVAQVMAIQKELDRSNERVSHIVVMGTGEPFDNYENVMNFLKTVNHDRGLAIGSRHITISTCGVVPKIYEFADGHYQYNLAVSLHAPNNRLRDSLMPINKAYPLEELMKAIDYYTKENNRRLTFEYILLNGVNNSVEDAKELARLLRPYNCYVNLIPYNSVDEHGFRPVNREEAMKFYDVLKKEKIAVTIRKEHGSDIDAACGQLRIKEIRKGRK</sequence>
<comment type="caution">
    <text evidence="14">The sequence shown here is derived from an EMBL/GenBank/DDBJ whole genome shotgun (WGS) entry which is preliminary data.</text>
</comment>
<dbReference type="InterPro" id="IPR004383">
    <property type="entry name" value="rRNA_lsu_MTrfase_RlmN/Cfr"/>
</dbReference>
<dbReference type="GO" id="GO:0005737">
    <property type="term" value="C:cytoplasm"/>
    <property type="evidence" value="ECO:0007669"/>
    <property type="project" value="UniProtKB-SubCell"/>
</dbReference>
<evidence type="ECO:0000256" key="9">
    <source>
        <dbReference type="ARBA" id="ARBA00022723"/>
    </source>
</evidence>
<dbReference type="GO" id="GO:0000049">
    <property type="term" value="F:tRNA binding"/>
    <property type="evidence" value="ECO:0007669"/>
    <property type="project" value="UniProtKB-UniRule"/>
</dbReference>
<evidence type="ECO:0000313" key="14">
    <source>
        <dbReference type="EMBL" id="OLU40551.1"/>
    </source>
</evidence>
<name>A0A1U7NGU8_9FIRM</name>
<dbReference type="Pfam" id="PF21016">
    <property type="entry name" value="RlmN_N"/>
    <property type="match status" value="1"/>
</dbReference>
<comment type="catalytic activity">
    <reaction evidence="12">
        <text>adenosine(37) in tRNA + 2 reduced [2Fe-2S]-[ferredoxin] + 2 S-adenosyl-L-methionine = 2-methyladenosine(37) in tRNA + 5'-deoxyadenosine + L-methionine + 2 oxidized [2Fe-2S]-[ferredoxin] + S-adenosyl-L-homocysteine</text>
        <dbReference type="Rhea" id="RHEA:43332"/>
        <dbReference type="Rhea" id="RHEA-COMP:10000"/>
        <dbReference type="Rhea" id="RHEA-COMP:10001"/>
        <dbReference type="Rhea" id="RHEA-COMP:10162"/>
        <dbReference type="Rhea" id="RHEA-COMP:10485"/>
        <dbReference type="ChEBI" id="CHEBI:17319"/>
        <dbReference type="ChEBI" id="CHEBI:33737"/>
        <dbReference type="ChEBI" id="CHEBI:33738"/>
        <dbReference type="ChEBI" id="CHEBI:57844"/>
        <dbReference type="ChEBI" id="CHEBI:57856"/>
        <dbReference type="ChEBI" id="CHEBI:59789"/>
        <dbReference type="ChEBI" id="CHEBI:74411"/>
        <dbReference type="ChEBI" id="CHEBI:74497"/>
        <dbReference type="EC" id="2.1.1.192"/>
    </reaction>
</comment>
<feature type="binding site" evidence="12">
    <location>
        <begin position="177"/>
        <end position="178"/>
    </location>
    <ligand>
        <name>S-adenosyl-L-methionine</name>
        <dbReference type="ChEBI" id="CHEBI:59789"/>
    </ligand>
</feature>
<evidence type="ECO:0000259" key="13">
    <source>
        <dbReference type="PROSITE" id="PS51918"/>
    </source>
</evidence>
<keyword evidence="6 12" id="KW-0808">Transferase</keyword>
<dbReference type="AlphaFoldDB" id="A0A1U7NGU8"/>
<feature type="binding site" evidence="12">
    <location>
        <position position="127"/>
    </location>
    <ligand>
        <name>[4Fe-4S] cluster</name>
        <dbReference type="ChEBI" id="CHEBI:49883"/>
        <note>4Fe-4S-S-AdoMet</note>
    </ligand>
</feature>
<organism evidence="14 15">
    <name type="scientific">Ileibacterium valens</name>
    <dbReference type="NCBI Taxonomy" id="1862668"/>
    <lineage>
        <taxon>Bacteria</taxon>
        <taxon>Bacillati</taxon>
        <taxon>Bacillota</taxon>
        <taxon>Erysipelotrichia</taxon>
        <taxon>Erysipelotrichales</taxon>
        <taxon>Erysipelotrichaceae</taxon>
        <taxon>Ileibacterium</taxon>
    </lineage>
</organism>
<evidence type="ECO:0000256" key="2">
    <source>
        <dbReference type="ARBA" id="ARBA00022485"/>
    </source>
</evidence>
<dbReference type="GO" id="GO:0070475">
    <property type="term" value="P:rRNA base methylation"/>
    <property type="evidence" value="ECO:0007669"/>
    <property type="project" value="UniProtKB-UniRule"/>
</dbReference>
<proteinExistence type="inferred from homology"/>
<feature type="binding site" evidence="12">
    <location>
        <begin position="232"/>
        <end position="234"/>
    </location>
    <ligand>
        <name>S-adenosyl-L-methionine</name>
        <dbReference type="ChEBI" id="CHEBI:59789"/>
    </ligand>
</feature>
<keyword evidence="9 12" id="KW-0479">Metal-binding</keyword>
<dbReference type="PIRSF" id="PIRSF006004">
    <property type="entry name" value="CHP00048"/>
    <property type="match status" value="1"/>
</dbReference>
<dbReference type="Gene3D" id="1.10.150.530">
    <property type="match status" value="1"/>
</dbReference>
<feature type="binding site" evidence="12">
    <location>
        <position position="308"/>
    </location>
    <ligand>
        <name>S-adenosyl-L-methionine</name>
        <dbReference type="ChEBI" id="CHEBI:59789"/>
    </ligand>
</feature>
<dbReference type="NCBIfam" id="TIGR00048">
    <property type="entry name" value="rRNA_mod_RlmN"/>
    <property type="match status" value="1"/>
</dbReference>
<keyword evidence="11 12" id="KW-0411">Iron-sulfur</keyword>
<comment type="catalytic activity">
    <reaction evidence="12">
        <text>adenosine(2503) in 23S rRNA + 2 reduced [2Fe-2S]-[ferredoxin] + 2 S-adenosyl-L-methionine = 2-methyladenosine(2503) in 23S rRNA + 5'-deoxyadenosine + L-methionine + 2 oxidized [2Fe-2S]-[ferredoxin] + S-adenosyl-L-homocysteine</text>
        <dbReference type="Rhea" id="RHEA:42916"/>
        <dbReference type="Rhea" id="RHEA-COMP:10000"/>
        <dbReference type="Rhea" id="RHEA-COMP:10001"/>
        <dbReference type="Rhea" id="RHEA-COMP:10152"/>
        <dbReference type="Rhea" id="RHEA-COMP:10282"/>
        <dbReference type="ChEBI" id="CHEBI:17319"/>
        <dbReference type="ChEBI" id="CHEBI:33737"/>
        <dbReference type="ChEBI" id="CHEBI:33738"/>
        <dbReference type="ChEBI" id="CHEBI:57844"/>
        <dbReference type="ChEBI" id="CHEBI:57856"/>
        <dbReference type="ChEBI" id="CHEBI:59789"/>
        <dbReference type="ChEBI" id="CHEBI:74411"/>
        <dbReference type="ChEBI" id="CHEBI:74497"/>
        <dbReference type="EC" id="2.1.1.192"/>
    </reaction>
</comment>
<keyword evidence="7 12" id="KW-0949">S-adenosyl-L-methionine</keyword>
<dbReference type="GO" id="GO:0051539">
    <property type="term" value="F:4 iron, 4 sulfur cluster binding"/>
    <property type="evidence" value="ECO:0007669"/>
    <property type="project" value="UniProtKB-UniRule"/>
</dbReference>
<dbReference type="Proteomes" id="UP000186341">
    <property type="component" value="Unassembled WGS sequence"/>
</dbReference>
<feature type="active site" description="Proton acceptor" evidence="12">
    <location>
        <position position="107"/>
    </location>
</feature>
<dbReference type="GO" id="GO:0070040">
    <property type="term" value="F:rRNA (adenine(2503)-C2-)-methyltransferase activity"/>
    <property type="evidence" value="ECO:0007669"/>
    <property type="project" value="UniProtKB-UniRule"/>
</dbReference>
<dbReference type="SFLD" id="SFLDS00029">
    <property type="entry name" value="Radical_SAM"/>
    <property type="match status" value="1"/>
</dbReference>
<gene>
    <name evidence="12" type="primary">rlmN</name>
    <name evidence="14" type="ORF">BO222_04830</name>
</gene>
<dbReference type="EC" id="2.1.1.192" evidence="12"/>
<dbReference type="Gene3D" id="3.20.20.70">
    <property type="entry name" value="Aldolase class I"/>
    <property type="match status" value="1"/>
</dbReference>
<accession>A0A1U7NGU8</accession>
<keyword evidence="4 12" id="KW-0698">rRNA processing</keyword>
<evidence type="ECO:0000256" key="4">
    <source>
        <dbReference type="ARBA" id="ARBA00022552"/>
    </source>
</evidence>
<protein>
    <recommendedName>
        <fullName evidence="12">Probable dual-specificity RNA methyltransferase RlmN</fullName>
        <ecNumber evidence="12">2.1.1.192</ecNumber>
    </recommendedName>
    <alternativeName>
        <fullName evidence="12">23S rRNA (adenine(2503)-C(2))-methyltransferase</fullName>
    </alternativeName>
    <alternativeName>
        <fullName evidence="12">23S rRNA m2A2503 methyltransferase</fullName>
    </alternativeName>
    <alternativeName>
        <fullName evidence="12">Ribosomal RNA large subunit methyltransferase N</fullName>
    </alternativeName>
    <alternativeName>
        <fullName evidence="12">tRNA (adenine(37)-C(2))-methyltransferase</fullName>
    </alternativeName>
    <alternativeName>
        <fullName evidence="12">tRNA m2A37 methyltransferase</fullName>
    </alternativeName>
</protein>
<evidence type="ECO:0000256" key="1">
    <source>
        <dbReference type="ARBA" id="ARBA00004496"/>
    </source>
</evidence>
<dbReference type="HAMAP" id="MF_01849">
    <property type="entry name" value="RNA_methyltr_RlmN"/>
    <property type="match status" value="1"/>
</dbReference>
<dbReference type="OrthoDB" id="9793973at2"/>
<keyword evidence="15" id="KW-1185">Reference proteome</keyword>
<keyword evidence="8 12" id="KW-0819">tRNA processing</keyword>
<dbReference type="FunFam" id="3.20.20.70:FF:000014">
    <property type="entry name" value="Probable dual-specificity RNA methyltransferase RlmN"/>
    <property type="match status" value="1"/>
</dbReference>
<feature type="active site" description="S-methylcysteine intermediate" evidence="12">
    <location>
        <position position="351"/>
    </location>
</feature>
<comment type="caution">
    <text evidence="12">Lacks conserved residue(s) required for the propagation of feature annotation.</text>
</comment>
<dbReference type="InterPro" id="IPR013785">
    <property type="entry name" value="Aldolase_TIM"/>
</dbReference>
<comment type="similarity">
    <text evidence="12">Belongs to the radical SAM superfamily. RlmN family.</text>
</comment>
<dbReference type="GeneID" id="82202540"/>
<evidence type="ECO:0000256" key="5">
    <source>
        <dbReference type="ARBA" id="ARBA00022603"/>
    </source>
</evidence>
<comment type="cofactor">
    <cofactor evidence="12">
        <name>[4Fe-4S] cluster</name>
        <dbReference type="ChEBI" id="CHEBI:49883"/>
    </cofactor>
    <text evidence="12">Binds 1 [4Fe-4S] cluster. The cluster is coordinated with 3 cysteines and an exchangeable S-adenosyl-L-methionine.</text>
</comment>
<dbReference type="EMBL" id="MPJW01000105">
    <property type="protein sequence ID" value="OLU40551.1"/>
    <property type="molecule type" value="Genomic_DNA"/>
</dbReference>